<gene>
    <name evidence="2" type="ORF">ARMOST_11130</name>
</gene>
<name>A0A284RGA3_ARMOS</name>
<evidence type="ECO:0000256" key="1">
    <source>
        <dbReference type="SAM" id="MobiDB-lite"/>
    </source>
</evidence>
<dbReference type="EMBL" id="FUEG01000008">
    <property type="protein sequence ID" value="SJL07780.1"/>
    <property type="molecule type" value="Genomic_DNA"/>
</dbReference>
<accession>A0A284RGA3</accession>
<reference evidence="3" key="1">
    <citation type="journal article" date="2017" name="Nat. Ecol. Evol.">
        <title>Genome expansion and lineage-specific genetic innovations in the forest pathogenic fungi Armillaria.</title>
        <authorList>
            <person name="Sipos G."/>
            <person name="Prasanna A.N."/>
            <person name="Walter M.C."/>
            <person name="O'Connor E."/>
            <person name="Balint B."/>
            <person name="Krizsan K."/>
            <person name="Kiss B."/>
            <person name="Hess J."/>
            <person name="Varga T."/>
            <person name="Slot J."/>
            <person name="Riley R."/>
            <person name="Boka B."/>
            <person name="Rigling D."/>
            <person name="Barry K."/>
            <person name="Lee J."/>
            <person name="Mihaltcheva S."/>
            <person name="LaButti K."/>
            <person name="Lipzen A."/>
            <person name="Waldron R."/>
            <person name="Moloney N.M."/>
            <person name="Sperisen C."/>
            <person name="Kredics L."/>
            <person name="Vagvoelgyi C."/>
            <person name="Patrignani A."/>
            <person name="Fitzpatrick D."/>
            <person name="Nagy I."/>
            <person name="Doyle S."/>
            <person name="Anderson J.B."/>
            <person name="Grigoriev I.V."/>
            <person name="Gueldener U."/>
            <person name="Muensterkoetter M."/>
            <person name="Nagy L.G."/>
        </authorList>
    </citation>
    <scope>NUCLEOTIDE SEQUENCE [LARGE SCALE GENOMIC DNA]</scope>
    <source>
        <strain evidence="3">C18/9</strain>
    </source>
</reference>
<proteinExistence type="predicted"/>
<protein>
    <recommendedName>
        <fullName evidence="4">F-box domain-containing protein</fullName>
    </recommendedName>
</protein>
<dbReference type="Proteomes" id="UP000219338">
    <property type="component" value="Unassembled WGS sequence"/>
</dbReference>
<evidence type="ECO:0000313" key="3">
    <source>
        <dbReference type="Proteomes" id="UP000219338"/>
    </source>
</evidence>
<dbReference type="AlphaFoldDB" id="A0A284RGA3"/>
<organism evidence="2 3">
    <name type="scientific">Armillaria ostoyae</name>
    <name type="common">Armillaria root rot fungus</name>
    <dbReference type="NCBI Taxonomy" id="47428"/>
    <lineage>
        <taxon>Eukaryota</taxon>
        <taxon>Fungi</taxon>
        <taxon>Dikarya</taxon>
        <taxon>Basidiomycota</taxon>
        <taxon>Agaricomycotina</taxon>
        <taxon>Agaricomycetes</taxon>
        <taxon>Agaricomycetidae</taxon>
        <taxon>Agaricales</taxon>
        <taxon>Marasmiineae</taxon>
        <taxon>Physalacriaceae</taxon>
        <taxon>Armillaria</taxon>
    </lineage>
</organism>
<feature type="compositionally biased region" description="Polar residues" evidence="1">
    <location>
        <begin position="100"/>
        <end position="116"/>
    </location>
</feature>
<keyword evidence="3" id="KW-1185">Reference proteome</keyword>
<evidence type="ECO:0000313" key="2">
    <source>
        <dbReference type="EMBL" id="SJL07780.1"/>
    </source>
</evidence>
<sequence length="1044" mass="119385">MSIRGSNSLPLSDDVIEQIFHCLPSFSSLQSTIRVCKDFYKIFNAHPRTIVRRVAYNIAGPALPQAMRLLRYRSEDDTDSSSSEGSAHADDEVLSDYGPVSNSAAETTNGPPLTQSETKKLINIARVASKLEDLFSFRHKDRSSKTSKLSSMESWRFRRAIYRLMLFSRVFPGSKYHFLSDDEDDNDDDTDANFKRIREDRQAKRDFIEDFFTEEIIEMYAVAHFLVEIAEWASLAHVGSIDPAYFGDVALCAGPEAVLASYEEGSVVPIQDAAEEMDLVEELIAEYIEHPFRTVLESTKTVIPAKDRTLWNKILSDVEGEEDACKRCGAAEGLNLWSESNWEYLRGTPTFTINQIRQYLKGLLPQSITETAFLRAQLEPINQPSLYTDMVAELFDVKRPEFDDWDKEDLLCTSCLTIFVGEHLHLWLLERKRAAGRHIPEDCWYGYNCRTQTHRREHAEKVNAVPVDLVSRILAELWAYPFHSNEEQIDIFTTCNLVSRQWSAIMKEVSSMHSWIPFCYNKGHLYTVKPMHVISNTMLCRTITVRVEYVVMPQDLVDIRCKPSIATNRGIESMFRRIFGSPNPPRDATHIYVDFLDDPQVHIPNFWIPPQITQLTIIYHFRRWVAFGFRCRLPIRCECEQLAIDRWVSHLTVMGSSPVIVERLLAPIDKWKCLISLTSNIKDVNVSAASPISVVCKPYNFPFLDVIPVGSVGYINPLTRKFVVLFNGIDPTSSTDQRIKSIPSVLEGGVTKLIFDPNFSSFPDWGREYTFSDISDVGALFGAWIDGRSVPFDCDRSEWLCLAVGQVFARELVGSHFDSWLLEHTETILDVFGDDHPFIRRCLDLVTTTIDTAQYAWFSFYPKTGRYIQDQYFYFLVNPRASLTPGSLWGNFVKKDGFPDNMITWSHISTVGQSPMTVEICCHSFEQTDVALGAAEEMNIVEKLITEYIERLLRTVLKSTKTVILAKDESLFWNKILRLKERTTLAKRCGAAEGLNLWSESNREYLHETPSFTINQIRQYLKGLLPQSITETAFLRAQLDPPLP</sequence>
<dbReference type="STRING" id="47428.A0A284RGA3"/>
<dbReference type="OrthoDB" id="2745518at2759"/>
<evidence type="ECO:0008006" key="4">
    <source>
        <dbReference type="Google" id="ProtNLM"/>
    </source>
</evidence>
<feature type="region of interest" description="Disordered" evidence="1">
    <location>
        <begin position="74"/>
        <end position="116"/>
    </location>
</feature>